<dbReference type="EMBL" id="PEOG01000045">
    <property type="protein sequence ID" value="PIM52132.1"/>
    <property type="molecule type" value="Genomic_DNA"/>
</dbReference>
<feature type="domain" description="Histidine kinase" evidence="10">
    <location>
        <begin position="313"/>
        <end position="531"/>
    </location>
</feature>
<proteinExistence type="predicted"/>
<dbReference type="Pfam" id="PF02518">
    <property type="entry name" value="HATPase_c"/>
    <property type="match status" value="1"/>
</dbReference>
<dbReference type="Gene3D" id="6.10.340.10">
    <property type="match status" value="1"/>
</dbReference>
<comment type="subcellular location">
    <subcellularLocation>
        <location evidence="2">Cell inner membrane</location>
        <topology evidence="2">Multi-pass membrane protein</topology>
    </subcellularLocation>
</comment>
<dbReference type="InterPro" id="IPR004358">
    <property type="entry name" value="Sig_transdc_His_kin-like_C"/>
</dbReference>
<dbReference type="PANTHER" id="PTHR42878:SF7">
    <property type="entry name" value="SENSOR HISTIDINE KINASE GLRK"/>
    <property type="match status" value="1"/>
</dbReference>
<keyword evidence="7 12" id="KW-0418">Kinase</keyword>
<evidence type="ECO:0000259" key="10">
    <source>
        <dbReference type="PROSITE" id="PS50109"/>
    </source>
</evidence>
<dbReference type="SUPFAM" id="SSF55874">
    <property type="entry name" value="ATPase domain of HSP90 chaperone/DNA topoisomerase II/histidine kinase"/>
    <property type="match status" value="1"/>
</dbReference>
<dbReference type="SUPFAM" id="SSF158472">
    <property type="entry name" value="HAMP domain-like"/>
    <property type="match status" value="1"/>
</dbReference>
<dbReference type="OrthoDB" id="9809766at2"/>
<reference evidence="12 13" key="1">
    <citation type="submission" date="2017-11" db="EMBL/GenBank/DDBJ databases">
        <title>Draft genome sequence of Mitsuaria sp. HWN-4.</title>
        <authorList>
            <person name="Gundlapally S.R."/>
        </authorList>
    </citation>
    <scope>NUCLEOTIDE SEQUENCE [LARGE SCALE GENOMIC DNA]</scope>
    <source>
        <strain evidence="12 13">HWN-4</strain>
    </source>
</reference>
<dbReference type="InterPro" id="IPR003594">
    <property type="entry name" value="HATPase_dom"/>
</dbReference>
<dbReference type="CDD" id="cd00075">
    <property type="entry name" value="HATPase"/>
    <property type="match status" value="1"/>
</dbReference>
<dbReference type="RefSeq" id="WP_099862685.1">
    <property type="nucleotide sequence ID" value="NZ_PEOG01000045.1"/>
</dbReference>
<evidence type="ECO:0000313" key="13">
    <source>
        <dbReference type="Proteomes" id="UP000231501"/>
    </source>
</evidence>
<evidence type="ECO:0000256" key="9">
    <source>
        <dbReference type="ARBA" id="ARBA00023012"/>
    </source>
</evidence>
<protein>
    <recommendedName>
        <fullName evidence="3">histidine kinase</fullName>
        <ecNumber evidence="3">2.7.13.3</ecNumber>
    </recommendedName>
</protein>
<dbReference type="InterPro" id="IPR036097">
    <property type="entry name" value="HisK_dim/P_sf"/>
</dbReference>
<dbReference type="CDD" id="cd00082">
    <property type="entry name" value="HisKA"/>
    <property type="match status" value="1"/>
</dbReference>
<dbReference type="PROSITE" id="PS50109">
    <property type="entry name" value="HIS_KIN"/>
    <property type="match status" value="1"/>
</dbReference>
<dbReference type="InterPro" id="IPR005467">
    <property type="entry name" value="His_kinase_dom"/>
</dbReference>
<dbReference type="Gene3D" id="3.30.565.10">
    <property type="entry name" value="Histidine kinase-like ATPase, C-terminal domain"/>
    <property type="match status" value="1"/>
</dbReference>
<evidence type="ECO:0000256" key="1">
    <source>
        <dbReference type="ARBA" id="ARBA00000085"/>
    </source>
</evidence>
<keyword evidence="5" id="KW-0808">Transferase</keyword>
<dbReference type="PANTHER" id="PTHR42878">
    <property type="entry name" value="TWO-COMPONENT HISTIDINE KINASE"/>
    <property type="match status" value="1"/>
</dbReference>
<name>A0A2G9C716_9BURK</name>
<keyword evidence="4" id="KW-0597">Phosphoprotein</keyword>
<sequence>MYRLRLTLALSAMLALVCLQASFVYLGTVRVDGYARHSRLTSDLLSELLDLSANKQRLRNWAAQQVMGAGATDAARERLLDAMDASVRRLDEMTRRHLESWKDIAERDGVPVPAEATQLVDISALLGHSLVELRRQLRALTPHQDREGFEAVWRQLNQVFDMTHGRDLRDLLNGAIESQRKAVPIARAATEQGIERLRLQAVAMVGITFALAVLLSLHLSRRLKRPLDALLEGAQAVQAGRLDHRIPVGNGDEFDHVARRFNAMVQEVQQHREAAEKVRRGLEDEVRARTGELERAHQSLQQLDHRRRQLFADLGHELRTPATVIRGEADVALRAAAPSVDDYRLALQRIVAAVKQLTGLVDDLLLIARAEANELDIARDWLPLGTLLDGAIAQARALAAVHRLTLAVDAVPDGIDVLVDETRLRQALVIVLDNAIRYSRPGSAVRVAWTAGDGRHRISVIDTGIGIPEDELPLVFERFMRGRLARDHRADGTGIGLSIARSILAAHGGSLEIESRVGAGTTVHLIFPDSHDAPLVTAGAHDE</sequence>
<dbReference type="SUPFAM" id="SSF47384">
    <property type="entry name" value="Homodimeric domain of signal transducing histidine kinase"/>
    <property type="match status" value="1"/>
</dbReference>
<keyword evidence="6" id="KW-0547">Nucleotide-binding</keyword>
<organism evidence="12 13">
    <name type="scientific">Roseateles chitinivorans</name>
    <dbReference type="NCBI Taxonomy" id="2917965"/>
    <lineage>
        <taxon>Bacteria</taxon>
        <taxon>Pseudomonadati</taxon>
        <taxon>Pseudomonadota</taxon>
        <taxon>Betaproteobacteria</taxon>
        <taxon>Burkholderiales</taxon>
        <taxon>Sphaerotilaceae</taxon>
        <taxon>Roseateles</taxon>
    </lineage>
</organism>
<dbReference type="GO" id="GO:0000156">
    <property type="term" value="F:phosphorelay response regulator activity"/>
    <property type="evidence" value="ECO:0007669"/>
    <property type="project" value="TreeGrafter"/>
</dbReference>
<dbReference type="Gene3D" id="1.10.287.130">
    <property type="match status" value="1"/>
</dbReference>
<keyword evidence="8" id="KW-0067">ATP-binding</keyword>
<evidence type="ECO:0000256" key="6">
    <source>
        <dbReference type="ARBA" id="ARBA00022741"/>
    </source>
</evidence>
<evidence type="ECO:0000256" key="2">
    <source>
        <dbReference type="ARBA" id="ARBA00004429"/>
    </source>
</evidence>
<gene>
    <name evidence="12" type="ORF">CS062_16400</name>
</gene>
<evidence type="ECO:0000256" key="4">
    <source>
        <dbReference type="ARBA" id="ARBA00022553"/>
    </source>
</evidence>
<evidence type="ECO:0000313" key="12">
    <source>
        <dbReference type="EMBL" id="PIM52132.1"/>
    </source>
</evidence>
<dbReference type="PROSITE" id="PS50885">
    <property type="entry name" value="HAMP"/>
    <property type="match status" value="1"/>
</dbReference>
<dbReference type="SMART" id="SM00388">
    <property type="entry name" value="HisKA"/>
    <property type="match status" value="1"/>
</dbReference>
<dbReference type="GO" id="GO:0007234">
    <property type="term" value="P:osmosensory signaling via phosphorelay pathway"/>
    <property type="evidence" value="ECO:0007669"/>
    <property type="project" value="TreeGrafter"/>
</dbReference>
<dbReference type="InterPro" id="IPR003660">
    <property type="entry name" value="HAMP_dom"/>
</dbReference>
<dbReference type="Proteomes" id="UP000231501">
    <property type="component" value="Unassembled WGS sequence"/>
</dbReference>
<dbReference type="InterPro" id="IPR050351">
    <property type="entry name" value="BphY/WalK/GraS-like"/>
</dbReference>
<evidence type="ECO:0000259" key="11">
    <source>
        <dbReference type="PROSITE" id="PS50885"/>
    </source>
</evidence>
<keyword evidence="9" id="KW-0902">Two-component regulatory system</keyword>
<dbReference type="GO" id="GO:0030295">
    <property type="term" value="F:protein kinase activator activity"/>
    <property type="evidence" value="ECO:0007669"/>
    <property type="project" value="TreeGrafter"/>
</dbReference>
<dbReference type="Pfam" id="PF00512">
    <property type="entry name" value="HisKA"/>
    <property type="match status" value="1"/>
</dbReference>
<evidence type="ECO:0000256" key="3">
    <source>
        <dbReference type="ARBA" id="ARBA00012438"/>
    </source>
</evidence>
<dbReference type="AlphaFoldDB" id="A0A2G9C716"/>
<dbReference type="SMART" id="SM00387">
    <property type="entry name" value="HATPase_c"/>
    <property type="match status" value="1"/>
</dbReference>
<dbReference type="Pfam" id="PF00672">
    <property type="entry name" value="HAMP"/>
    <property type="match status" value="1"/>
</dbReference>
<keyword evidence="13" id="KW-1185">Reference proteome</keyword>
<dbReference type="InterPro" id="IPR036890">
    <property type="entry name" value="HATPase_C_sf"/>
</dbReference>
<dbReference type="FunFam" id="3.30.565.10:FF:000006">
    <property type="entry name" value="Sensor histidine kinase WalK"/>
    <property type="match status" value="1"/>
</dbReference>
<dbReference type="SMART" id="SM00304">
    <property type="entry name" value="HAMP"/>
    <property type="match status" value="1"/>
</dbReference>
<comment type="caution">
    <text evidence="12">The sequence shown here is derived from an EMBL/GenBank/DDBJ whole genome shotgun (WGS) entry which is preliminary data.</text>
</comment>
<evidence type="ECO:0000256" key="5">
    <source>
        <dbReference type="ARBA" id="ARBA00022679"/>
    </source>
</evidence>
<feature type="domain" description="HAMP" evidence="11">
    <location>
        <begin position="221"/>
        <end position="273"/>
    </location>
</feature>
<evidence type="ECO:0000256" key="7">
    <source>
        <dbReference type="ARBA" id="ARBA00022777"/>
    </source>
</evidence>
<dbReference type="InterPro" id="IPR003661">
    <property type="entry name" value="HisK_dim/P_dom"/>
</dbReference>
<dbReference type="PRINTS" id="PR00344">
    <property type="entry name" value="BCTRLSENSOR"/>
</dbReference>
<evidence type="ECO:0000256" key="8">
    <source>
        <dbReference type="ARBA" id="ARBA00022840"/>
    </source>
</evidence>
<dbReference type="EC" id="2.7.13.3" evidence="3"/>
<dbReference type="GO" id="GO:0005524">
    <property type="term" value="F:ATP binding"/>
    <property type="evidence" value="ECO:0007669"/>
    <property type="project" value="UniProtKB-KW"/>
</dbReference>
<dbReference type="GO" id="GO:0005886">
    <property type="term" value="C:plasma membrane"/>
    <property type="evidence" value="ECO:0007669"/>
    <property type="project" value="UniProtKB-SubCell"/>
</dbReference>
<accession>A0A2G9C716</accession>
<dbReference type="CDD" id="cd06225">
    <property type="entry name" value="HAMP"/>
    <property type="match status" value="1"/>
</dbReference>
<comment type="catalytic activity">
    <reaction evidence="1">
        <text>ATP + protein L-histidine = ADP + protein N-phospho-L-histidine.</text>
        <dbReference type="EC" id="2.7.13.3"/>
    </reaction>
</comment>
<dbReference type="GO" id="GO:0000155">
    <property type="term" value="F:phosphorelay sensor kinase activity"/>
    <property type="evidence" value="ECO:0007669"/>
    <property type="project" value="InterPro"/>
</dbReference>